<reference evidence="3" key="1">
    <citation type="journal article" date="2019" name="Int. J. Syst. Evol. Microbiol.">
        <title>The Global Catalogue of Microorganisms (GCM) 10K type strain sequencing project: providing services to taxonomists for standard genome sequencing and annotation.</title>
        <authorList>
            <consortium name="The Broad Institute Genomics Platform"/>
            <consortium name="The Broad Institute Genome Sequencing Center for Infectious Disease"/>
            <person name="Wu L."/>
            <person name="Ma J."/>
        </authorList>
    </citation>
    <scope>NUCLEOTIDE SEQUENCE [LARGE SCALE GENOMIC DNA]</scope>
    <source>
        <strain evidence="3">JCM 3369</strain>
    </source>
</reference>
<evidence type="ECO:0000256" key="1">
    <source>
        <dbReference type="SAM" id="Phobius"/>
    </source>
</evidence>
<feature type="transmembrane region" description="Helical" evidence="1">
    <location>
        <begin position="6"/>
        <end position="30"/>
    </location>
</feature>
<comment type="caution">
    <text evidence="2">The sequence shown here is derived from an EMBL/GenBank/DDBJ whole genome shotgun (WGS) entry which is preliminary data.</text>
</comment>
<keyword evidence="1" id="KW-0472">Membrane</keyword>
<evidence type="ECO:0000313" key="2">
    <source>
        <dbReference type="EMBL" id="MFC6881548.1"/>
    </source>
</evidence>
<keyword evidence="1" id="KW-0812">Transmembrane</keyword>
<protein>
    <submittedName>
        <fullName evidence="2">Uncharacterized protein</fullName>
    </submittedName>
</protein>
<accession>A0ABW2CKB0</accession>
<sequence>MAAIEVNGGIILIVSIRALLSVEVLLAVALRTGQAGSNTTADLCRKLHRRF</sequence>
<keyword evidence="1" id="KW-1133">Transmembrane helix</keyword>
<proteinExistence type="predicted"/>
<gene>
    <name evidence="2" type="ORF">ACFQKB_17440</name>
</gene>
<organism evidence="2 3">
    <name type="scientific">Actinomadura yumaensis</name>
    <dbReference type="NCBI Taxonomy" id="111807"/>
    <lineage>
        <taxon>Bacteria</taxon>
        <taxon>Bacillati</taxon>
        <taxon>Actinomycetota</taxon>
        <taxon>Actinomycetes</taxon>
        <taxon>Streptosporangiales</taxon>
        <taxon>Thermomonosporaceae</taxon>
        <taxon>Actinomadura</taxon>
    </lineage>
</organism>
<dbReference type="Proteomes" id="UP001596380">
    <property type="component" value="Unassembled WGS sequence"/>
</dbReference>
<evidence type="ECO:0000313" key="3">
    <source>
        <dbReference type="Proteomes" id="UP001596380"/>
    </source>
</evidence>
<name>A0ABW2CKB0_9ACTN</name>
<dbReference type="EMBL" id="JBHSXS010000008">
    <property type="protein sequence ID" value="MFC6881548.1"/>
    <property type="molecule type" value="Genomic_DNA"/>
</dbReference>
<keyword evidence="3" id="KW-1185">Reference proteome</keyword>
<dbReference type="RefSeq" id="WP_160822949.1">
    <property type="nucleotide sequence ID" value="NZ_JBHSXE010000001.1"/>
</dbReference>